<accession>A0ACC0BSY8</accession>
<sequence length="262" mass="29535">MVPEITVLGLLYTVCAFLAISFMKSIPSSLFVPTCQRCLPEEITMKGNENRQKQSENDENGANSNNRADLPPEVGQLTVDGRSFKSPLLHSEFVREKRDSPLRCFPKEKMMKRNENSQKCTENDENEANGIVQADLPPEVGQPTINGRKSTGHSLEWFHSIFTIQYYSTSTSITRRPNLEDLVSKYINSVDAEVKSMETVQISQTASIYNMESEMMIAENHLVVYLVIQSGFQRSMQRQSPSIVVDKEEEIAQATKESTSPT</sequence>
<dbReference type="EMBL" id="CM044702">
    <property type="protein sequence ID" value="KAI5675735.1"/>
    <property type="molecule type" value="Genomic_DNA"/>
</dbReference>
<keyword evidence="2" id="KW-1185">Reference proteome</keyword>
<name>A0ACC0BSY8_CATRO</name>
<gene>
    <name evidence="1" type="ORF">M9H77_06685</name>
</gene>
<proteinExistence type="predicted"/>
<comment type="caution">
    <text evidence="1">The sequence shown here is derived from an EMBL/GenBank/DDBJ whole genome shotgun (WGS) entry which is preliminary data.</text>
</comment>
<dbReference type="Proteomes" id="UP001060085">
    <property type="component" value="Linkage Group LG02"/>
</dbReference>
<reference evidence="2" key="1">
    <citation type="journal article" date="2023" name="Nat. Plants">
        <title>Single-cell RNA sequencing provides a high-resolution roadmap for understanding the multicellular compartmentation of specialized metabolism.</title>
        <authorList>
            <person name="Sun S."/>
            <person name="Shen X."/>
            <person name="Li Y."/>
            <person name="Li Y."/>
            <person name="Wang S."/>
            <person name="Li R."/>
            <person name="Zhang H."/>
            <person name="Shen G."/>
            <person name="Guo B."/>
            <person name="Wei J."/>
            <person name="Xu J."/>
            <person name="St-Pierre B."/>
            <person name="Chen S."/>
            <person name="Sun C."/>
        </authorList>
    </citation>
    <scope>NUCLEOTIDE SEQUENCE [LARGE SCALE GENOMIC DNA]</scope>
</reference>
<evidence type="ECO:0000313" key="1">
    <source>
        <dbReference type="EMBL" id="KAI5675735.1"/>
    </source>
</evidence>
<evidence type="ECO:0000313" key="2">
    <source>
        <dbReference type="Proteomes" id="UP001060085"/>
    </source>
</evidence>
<protein>
    <submittedName>
        <fullName evidence="1">Uncharacterized protein</fullName>
    </submittedName>
</protein>
<organism evidence="1 2">
    <name type="scientific">Catharanthus roseus</name>
    <name type="common">Madagascar periwinkle</name>
    <name type="synonym">Vinca rosea</name>
    <dbReference type="NCBI Taxonomy" id="4058"/>
    <lineage>
        <taxon>Eukaryota</taxon>
        <taxon>Viridiplantae</taxon>
        <taxon>Streptophyta</taxon>
        <taxon>Embryophyta</taxon>
        <taxon>Tracheophyta</taxon>
        <taxon>Spermatophyta</taxon>
        <taxon>Magnoliopsida</taxon>
        <taxon>eudicotyledons</taxon>
        <taxon>Gunneridae</taxon>
        <taxon>Pentapetalae</taxon>
        <taxon>asterids</taxon>
        <taxon>lamiids</taxon>
        <taxon>Gentianales</taxon>
        <taxon>Apocynaceae</taxon>
        <taxon>Rauvolfioideae</taxon>
        <taxon>Vinceae</taxon>
        <taxon>Catharanthinae</taxon>
        <taxon>Catharanthus</taxon>
    </lineage>
</organism>